<dbReference type="InterPro" id="IPR020846">
    <property type="entry name" value="MFS_dom"/>
</dbReference>
<keyword evidence="2" id="KW-0812">Transmembrane</keyword>
<dbReference type="Proteomes" id="UP000663870">
    <property type="component" value="Unassembled WGS sequence"/>
</dbReference>
<feature type="transmembrane region" description="Helical" evidence="2">
    <location>
        <begin position="379"/>
        <end position="398"/>
    </location>
</feature>
<reference evidence="4" key="1">
    <citation type="submission" date="2021-02" db="EMBL/GenBank/DDBJ databases">
        <authorList>
            <person name="Nowell W R."/>
        </authorList>
    </citation>
    <scope>NUCLEOTIDE SEQUENCE</scope>
</reference>
<dbReference type="PANTHER" id="PTHR11360:SF284">
    <property type="entry name" value="EG:103B4.3 PROTEIN-RELATED"/>
    <property type="match status" value="1"/>
</dbReference>
<comment type="subcellular location">
    <subcellularLocation>
        <location evidence="1">Membrane</location>
        <topology evidence="1">Multi-pass membrane protein</topology>
    </subcellularLocation>
</comment>
<dbReference type="GO" id="GO:0008028">
    <property type="term" value="F:monocarboxylic acid transmembrane transporter activity"/>
    <property type="evidence" value="ECO:0007669"/>
    <property type="project" value="TreeGrafter"/>
</dbReference>
<proteinExistence type="predicted"/>
<dbReference type="PROSITE" id="PS50850">
    <property type="entry name" value="MFS"/>
    <property type="match status" value="1"/>
</dbReference>
<protein>
    <recommendedName>
        <fullName evidence="3">Major facilitator superfamily (MFS) profile domain-containing protein</fullName>
    </recommendedName>
</protein>
<dbReference type="Gene3D" id="1.20.1250.20">
    <property type="entry name" value="MFS general substrate transporter like domains"/>
    <property type="match status" value="2"/>
</dbReference>
<feature type="domain" description="Major facilitator superfamily (MFS) profile" evidence="3">
    <location>
        <begin position="26"/>
        <end position="468"/>
    </location>
</feature>
<sequence length="498" mass="54690">MSNNDKNKISIEAPIVPDGGWGWLIVFASFMIHFVMDGITYSMGQVFLEPMRKELSLDRASVSSIFGILPAVTLGAGPIATVLTNMYGCRTVAIAGTCIASLGFFLSRMWANIWFYYITIGVIGGIGFALMYLPAIVSVGFYFEQKRTFAMGVAVCGSGVGTFVLSYVINGIVNIRSWLNYKSALLVEACIILFGLLCGSLMVPLPQEPSEQRRLERKTRKQFKQKQIAQCLVSQNVPTTSDNSGVDAEPMLPVIAIEKSRSKSFFHQIIEQIDLNLLKNSTFTLFIISNFLTSLGFNVVYNFADDLANDSNVIKDQRSYIVMSIGLSNIFGRLIIGYFGDRKCVNRLLLFILTLIISGVATMIAPLCGSSVISHIGYASFFGFFSGGSVTLTAIVLIDIVGIDKLSDAFGVVLLFVGVATAIGTPIVGGMRDAFSHFTRPFLWPYLIFGSCTVISGVILFAIPFLQRKKPSDVHIEMDVNKFYSGKDRLSQEQQQKV</sequence>
<evidence type="ECO:0000313" key="6">
    <source>
        <dbReference type="Proteomes" id="UP000663854"/>
    </source>
</evidence>
<dbReference type="Pfam" id="PF07690">
    <property type="entry name" value="MFS_1"/>
    <property type="match status" value="2"/>
</dbReference>
<dbReference type="AlphaFoldDB" id="A0A814ZHG4"/>
<comment type="caution">
    <text evidence="4">The sequence shown here is derived from an EMBL/GenBank/DDBJ whole genome shotgun (WGS) entry which is preliminary data.</text>
</comment>
<feature type="transmembrane region" description="Helical" evidence="2">
    <location>
        <begin position="113"/>
        <end position="137"/>
    </location>
</feature>
<dbReference type="InterPro" id="IPR011701">
    <property type="entry name" value="MFS"/>
</dbReference>
<keyword evidence="7" id="KW-1185">Reference proteome</keyword>
<feature type="transmembrane region" description="Helical" evidence="2">
    <location>
        <begin position="348"/>
        <end position="373"/>
    </location>
</feature>
<dbReference type="Proteomes" id="UP000663854">
    <property type="component" value="Unassembled WGS sequence"/>
</dbReference>
<gene>
    <name evidence="5" type="ORF">JXQ802_LOCUS43822</name>
    <name evidence="4" type="ORF">PYM288_LOCUS26986</name>
</gene>
<dbReference type="InterPro" id="IPR050327">
    <property type="entry name" value="Proton-linked_MCT"/>
</dbReference>
<feature type="transmembrane region" description="Helical" evidence="2">
    <location>
        <begin position="87"/>
        <end position="107"/>
    </location>
</feature>
<accession>A0A814ZHG4</accession>
<dbReference type="SUPFAM" id="SSF103473">
    <property type="entry name" value="MFS general substrate transporter"/>
    <property type="match status" value="1"/>
</dbReference>
<organism evidence="4 6">
    <name type="scientific">Rotaria sordida</name>
    <dbReference type="NCBI Taxonomy" id="392033"/>
    <lineage>
        <taxon>Eukaryota</taxon>
        <taxon>Metazoa</taxon>
        <taxon>Spiralia</taxon>
        <taxon>Gnathifera</taxon>
        <taxon>Rotifera</taxon>
        <taxon>Eurotatoria</taxon>
        <taxon>Bdelloidea</taxon>
        <taxon>Philodinida</taxon>
        <taxon>Philodinidae</taxon>
        <taxon>Rotaria</taxon>
    </lineage>
</organism>
<dbReference type="EMBL" id="CAJNOH010001703">
    <property type="protein sequence ID" value="CAF1243164.1"/>
    <property type="molecule type" value="Genomic_DNA"/>
</dbReference>
<dbReference type="EMBL" id="CAJNOL010003246">
    <property type="protein sequence ID" value="CAF1553612.1"/>
    <property type="molecule type" value="Genomic_DNA"/>
</dbReference>
<feature type="transmembrane region" description="Helical" evidence="2">
    <location>
        <begin position="149"/>
        <end position="173"/>
    </location>
</feature>
<feature type="transmembrane region" description="Helical" evidence="2">
    <location>
        <begin position="319"/>
        <end position="336"/>
    </location>
</feature>
<evidence type="ECO:0000313" key="7">
    <source>
        <dbReference type="Proteomes" id="UP000663870"/>
    </source>
</evidence>
<feature type="transmembrane region" description="Helical" evidence="2">
    <location>
        <begin position="61"/>
        <end position="80"/>
    </location>
</feature>
<evidence type="ECO:0000259" key="3">
    <source>
        <dbReference type="PROSITE" id="PS50850"/>
    </source>
</evidence>
<feature type="transmembrane region" description="Helical" evidence="2">
    <location>
        <begin position="21"/>
        <end position="41"/>
    </location>
</feature>
<evidence type="ECO:0000313" key="5">
    <source>
        <dbReference type="EMBL" id="CAF1553612.1"/>
    </source>
</evidence>
<dbReference type="CDD" id="cd17352">
    <property type="entry name" value="MFS_MCT_SLC16"/>
    <property type="match status" value="1"/>
</dbReference>
<keyword evidence="2" id="KW-1133">Transmembrane helix</keyword>
<dbReference type="InterPro" id="IPR036259">
    <property type="entry name" value="MFS_trans_sf"/>
</dbReference>
<dbReference type="GO" id="GO:0016020">
    <property type="term" value="C:membrane"/>
    <property type="evidence" value="ECO:0007669"/>
    <property type="project" value="UniProtKB-SubCell"/>
</dbReference>
<feature type="transmembrane region" description="Helical" evidence="2">
    <location>
        <begin position="443"/>
        <end position="466"/>
    </location>
</feature>
<evidence type="ECO:0000256" key="1">
    <source>
        <dbReference type="ARBA" id="ARBA00004141"/>
    </source>
</evidence>
<name>A0A814ZHG4_9BILA</name>
<feature type="transmembrane region" description="Helical" evidence="2">
    <location>
        <begin position="410"/>
        <end position="431"/>
    </location>
</feature>
<feature type="transmembrane region" description="Helical" evidence="2">
    <location>
        <begin position="283"/>
        <end position="304"/>
    </location>
</feature>
<evidence type="ECO:0000256" key="2">
    <source>
        <dbReference type="SAM" id="Phobius"/>
    </source>
</evidence>
<keyword evidence="2" id="KW-0472">Membrane</keyword>
<evidence type="ECO:0000313" key="4">
    <source>
        <dbReference type="EMBL" id="CAF1243164.1"/>
    </source>
</evidence>
<dbReference type="PANTHER" id="PTHR11360">
    <property type="entry name" value="MONOCARBOXYLATE TRANSPORTER"/>
    <property type="match status" value="1"/>
</dbReference>